<evidence type="ECO:0000259" key="4">
    <source>
        <dbReference type="Pfam" id="PF00465"/>
    </source>
</evidence>
<dbReference type="Proteomes" id="UP001156215">
    <property type="component" value="Chromosome"/>
</dbReference>
<gene>
    <name evidence="6" type="ORF">NB640_02215</name>
</gene>
<dbReference type="PANTHER" id="PTHR11496">
    <property type="entry name" value="ALCOHOL DEHYDROGENASE"/>
    <property type="match status" value="1"/>
</dbReference>
<dbReference type="SUPFAM" id="SSF56796">
    <property type="entry name" value="Dehydroquinate synthase-like"/>
    <property type="match status" value="1"/>
</dbReference>
<accession>A0A9E9LZH0</accession>
<evidence type="ECO:0000313" key="6">
    <source>
        <dbReference type="EMBL" id="WAW10495.1"/>
    </source>
</evidence>
<evidence type="ECO:0000313" key="7">
    <source>
        <dbReference type="Proteomes" id="UP001156215"/>
    </source>
</evidence>
<reference evidence="6" key="1">
    <citation type="journal article" date="2022" name="Front. Microbiol.">
        <title>New perspectives on an old grouping: The genomic and phenotypic variability of Oxalobacter formigenes and the implications for calcium oxalate stone prevention.</title>
        <authorList>
            <person name="Chmiel J.A."/>
            <person name="Carr C."/>
            <person name="Stuivenberg G.A."/>
            <person name="Venema R."/>
            <person name="Chanyi R.M."/>
            <person name="Al K.F."/>
            <person name="Giguere D."/>
            <person name="Say H."/>
            <person name="Akouris P.P."/>
            <person name="Dominguez Romero S.A."/>
            <person name="Kwong A."/>
            <person name="Tai V."/>
            <person name="Koval S.F."/>
            <person name="Razvi H."/>
            <person name="Bjazevic J."/>
            <person name="Burton J.P."/>
        </authorList>
    </citation>
    <scope>NUCLEOTIDE SEQUENCE</scope>
    <source>
        <strain evidence="6">WoOx3</strain>
    </source>
</reference>
<evidence type="ECO:0000256" key="1">
    <source>
        <dbReference type="ARBA" id="ARBA00001962"/>
    </source>
</evidence>
<evidence type="ECO:0000259" key="5">
    <source>
        <dbReference type="Pfam" id="PF25137"/>
    </source>
</evidence>
<keyword evidence="3" id="KW-0560">Oxidoreductase</keyword>
<evidence type="ECO:0000256" key="2">
    <source>
        <dbReference type="ARBA" id="ARBA00007358"/>
    </source>
</evidence>
<comment type="similarity">
    <text evidence="2">Belongs to the iron-containing alcohol dehydrogenase family.</text>
</comment>
<dbReference type="Pfam" id="PF00465">
    <property type="entry name" value="Fe-ADH"/>
    <property type="match status" value="1"/>
</dbReference>
<dbReference type="KEGG" id="ovb:NB640_02215"/>
<feature type="domain" description="Alcohol dehydrogenase iron-type/glycerol dehydrogenase GldA" evidence="4">
    <location>
        <begin position="8"/>
        <end position="181"/>
    </location>
</feature>
<comment type="cofactor">
    <cofactor evidence="1">
        <name>Fe cation</name>
        <dbReference type="ChEBI" id="CHEBI:24875"/>
    </cofactor>
</comment>
<keyword evidence="7" id="KW-1185">Reference proteome</keyword>
<sequence>MFFNYFIPTRIMFGKGQLNHLHECVPPGDKALVVISTGKSTRENGYLDRLIGELKLAGVDYVVYDKIQPNPTKASIMDGAVVARESDCDFVIGLGGGSVMDASKSIAIMATNDGDYWDYVFGGSGKGKPVQNAPLPVVAISTTAGTGSETDPWTVITKEETNEKIGFGYDRTFPVLALVDPDLMLSVPPMLTAYQGFDALFHATEAYISKSANPMSDLYALKAIELVSGYLPRAVKDGKDEEARANVALANTLSGMVLSSCFITSEHSLEHALSAFHPDLPHGAGLIMLSRAYYTHFVKAGACDERMIAMARAMGKKDADKPMDFVDALVELQQACGVASLRMSDYGIRRDELRKYAINARETMGDLFAMDPAPLSEDDCVAILESAYQ</sequence>
<dbReference type="RefSeq" id="WP_269309510.1">
    <property type="nucleotide sequence ID" value="NZ_CP098242.1"/>
</dbReference>
<dbReference type="AlphaFoldDB" id="A0A9E9LZH0"/>
<dbReference type="GO" id="GO:0046872">
    <property type="term" value="F:metal ion binding"/>
    <property type="evidence" value="ECO:0007669"/>
    <property type="project" value="InterPro"/>
</dbReference>
<proteinExistence type="inferred from homology"/>
<organism evidence="6 7">
    <name type="scientific">Oxalobacter vibrioformis</name>
    <dbReference type="NCBI Taxonomy" id="933080"/>
    <lineage>
        <taxon>Bacteria</taxon>
        <taxon>Pseudomonadati</taxon>
        <taxon>Pseudomonadota</taxon>
        <taxon>Betaproteobacteria</taxon>
        <taxon>Burkholderiales</taxon>
        <taxon>Oxalobacteraceae</taxon>
        <taxon>Oxalobacter</taxon>
    </lineage>
</organism>
<dbReference type="InterPro" id="IPR056798">
    <property type="entry name" value="ADH_Fe_C"/>
</dbReference>
<dbReference type="PANTHER" id="PTHR11496:SF104">
    <property type="entry name" value="3-DEOXY-ALPHA-D-MANNO-OCTULOSONATE 8-OXIDASE"/>
    <property type="match status" value="1"/>
</dbReference>
<dbReference type="InterPro" id="IPR039697">
    <property type="entry name" value="Alcohol_dehydrogenase_Fe"/>
</dbReference>
<dbReference type="Pfam" id="PF25137">
    <property type="entry name" value="ADH_Fe_C"/>
    <property type="match status" value="1"/>
</dbReference>
<dbReference type="EMBL" id="CP098242">
    <property type="protein sequence ID" value="WAW10495.1"/>
    <property type="molecule type" value="Genomic_DNA"/>
</dbReference>
<evidence type="ECO:0000256" key="3">
    <source>
        <dbReference type="ARBA" id="ARBA00023002"/>
    </source>
</evidence>
<dbReference type="CDD" id="cd08185">
    <property type="entry name" value="Fe-ADH-like"/>
    <property type="match status" value="1"/>
</dbReference>
<dbReference type="Gene3D" id="3.40.50.1970">
    <property type="match status" value="1"/>
</dbReference>
<name>A0A9E9LZH0_9BURK</name>
<dbReference type="FunFam" id="3.40.50.1970:FF:000003">
    <property type="entry name" value="Alcohol dehydrogenase, iron-containing"/>
    <property type="match status" value="1"/>
</dbReference>
<feature type="domain" description="Fe-containing alcohol dehydrogenase-like C-terminal" evidence="5">
    <location>
        <begin position="192"/>
        <end position="388"/>
    </location>
</feature>
<dbReference type="InterPro" id="IPR001670">
    <property type="entry name" value="ADH_Fe/GldA"/>
</dbReference>
<dbReference type="Gene3D" id="1.20.1090.10">
    <property type="entry name" value="Dehydroquinate synthase-like - alpha domain"/>
    <property type="match status" value="1"/>
</dbReference>
<protein>
    <submittedName>
        <fullName evidence="6">Iron-containing alcohol dehydrogenase</fullName>
    </submittedName>
</protein>
<dbReference type="GO" id="GO:0004022">
    <property type="term" value="F:alcohol dehydrogenase (NAD+) activity"/>
    <property type="evidence" value="ECO:0007669"/>
    <property type="project" value="TreeGrafter"/>
</dbReference>